<dbReference type="GO" id="GO:0015108">
    <property type="term" value="F:chloride transmembrane transporter activity"/>
    <property type="evidence" value="ECO:0007669"/>
    <property type="project" value="TreeGrafter"/>
</dbReference>
<organism evidence="9">
    <name type="scientific">Chlamydomonas leiostraca</name>
    <dbReference type="NCBI Taxonomy" id="1034604"/>
    <lineage>
        <taxon>Eukaryota</taxon>
        <taxon>Viridiplantae</taxon>
        <taxon>Chlorophyta</taxon>
        <taxon>core chlorophytes</taxon>
        <taxon>Chlorophyceae</taxon>
        <taxon>CS clade</taxon>
        <taxon>Chlamydomonadales</taxon>
        <taxon>Chlamydomonadaceae</taxon>
        <taxon>Chlamydomonas</taxon>
    </lineage>
</organism>
<evidence type="ECO:0000313" key="9">
    <source>
        <dbReference type="EMBL" id="CAD8692215.1"/>
    </source>
</evidence>
<keyword evidence="4 6" id="KW-0129">CBS domain</keyword>
<dbReference type="Pfam" id="PF00571">
    <property type="entry name" value="CBS"/>
    <property type="match status" value="1"/>
</dbReference>
<keyword evidence="2" id="KW-0677">Repeat</keyword>
<evidence type="ECO:0000256" key="1">
    <source>
        <dbReference type="ARBA" id="ARBA00022448"/>
    </source>
</evidence>
<dbReference type="InterPro" id="IPR051280">
    <property type="entry name" value="Cl-channel/antiporter"/>
</dbReference>
<dbReference type="InterPro" id="IPR046342">
    <property type="entry name" value="CBS_dom_sf"/>
</dbReference>
<dbReference type="PANTHER" id="PTHR11689:SF161">
    <property type="entry name" value="CHLORIDE CHANNEL PROTEIN"/>
    <property type="match status" value="1"/>
</dbReference>
<protein>
    <recommendedName>
        <fullName evidence="8">CBS domain-containing protein</fullName>
    </recommendedName>
</protein>
<dbReference type="PANTHER" id="PTHR11689">
    <property type="entry name" value="CHLORIDE CHANNEL PROTEIN CLC FAMILY MEMBER"/>
    <property type="match status" value="1"/>
</dbReference>
<accession>A0A7S0RZL2</accession>
<reference evidence="9" key="1">
    <citation type="submission" date="2021-01" db="EMBL/GenBank/DDBJ databases">
        <authorList>
            <person name="Corre E."/>
            <person name="Pelletier E."/>
            <person name="Niang G."/>
            <person name="Scheremetjew M."/>
            <person name="Finn R."/>
            <person name="Kale V."/>
            <person name="Holt S."/>
            <person name="Cochrane G."/>
            <person name="Meng A."/>
            <person name="Brown T."/>
            <person name="Cohen L."/>
        </authorList>
    </citation>
    <scope>NUCLEOTIDE SEQUENCE</scope>
    <source>
        <strain evidence="9">SAG 11-49</strain>
    </source>
</reference>
<evidence type="ECO:0000256" key="4">
    <source>
        <dbReference type="ARBA" id="ARBA00023122"/>
    </source>
</evidence>
<keyword evidence="5" id="KW-0868">Chloride</keyword>
<dbReference type="EMBL" id="HBFB01029328">
    <property type="protein sequence ID" value="CAD8692215.1"/>
    <property type="molecule type" value="Transcribed_RNA"/>
</dbReference>
<evidence type="ECO:0000256" key="7">
    <source>
        <dbReference type="SAM" id="MobiDB-lite"/>
    </source>
</evidence>
<evidence type="ECO:0000256" key="3">
    <source>
        <dbReference type="ARBA" id="ARBA00023065"/>
    </source>
</evidence>
<dbReference type="PROSITE" id="PS51371">
    <property type="entry name" value="CBS"/>
    <property type="match status" value="1"/>
</dbReference>
<sequence>MLQPRHFCDSHGDPVGREPNPQYELDLETEMRTFFRRYYTHSRYLSATNAAIDSLQLENARPDLESLYLDLRPYMNRAPFTIRKDCSAARAHQVFVCLGLRHLIVVDAHNDVVGIITRKDLDHAAGHGWWRMSHQAEPPKNPVIKGFQASMGFLKNLVTGSTSNLQAQASNHTQPAANGHAHGGH</sequence>
<proteinExistence type="predicted"/>
<keyword evidence="3" id="KW-0406">Ion transport</keyword>
<evidence type="ECO:0000256" key="2">
    <source>
        <dbReference type="ARBA" id="ARBA00022737"/>
    </source>
</evidence>
<feature type="region of interest" description="Disordered" evidence="7">
    <location>
        <begin position="1"/>
        <end position="21"/>
    </location>
</feature>
<feature type="domain" description="CBS" evidence="8">
    <location>
        <begin position="75"/>
        <end position="132"/>
    </location>
</feature>
<gene>
    <name evidence="9" type="ORF">CLEI1391_LOCUS16398</name>
</gene>
<feature type="compositionally biased region" description="Basic and acidic residues" evidence="7">
    <location>
        <begin position="1"/>
        <end position="16"/>
    </location>
</feature>
<dbReference type="Gene3D" id="3.10.580.10">
    <property type="entry name" value="CBS-domain"/>
    <property type="match status" value="1"/>
</dbReference>
<evidence type="ECO:0000259" key="8">
    <source>
        <dbReference type="PROSITE" id="PS51371"/>
    </source>
</evidence>
<evidence type="ECO:0000256" key="6">
    <source>
        <dbReference type="PROSITE-ProRule" id="PRU00703"/>
    </source>
</evidence>
<evidence type="ECO:0000256" key="5">
    <source>
        <dbReference type="ARBA" id="ARBA00023214"/>
    </source>
</evidence>
<name>A0A7S0RZL2_9CHLO</name>
<dbReference type="SUPFAM" id="SSF54631">
    <property type="entry name" value="CBS-domain pair"/>
    <property type="match status" value="1"/>
</dbReference>
<dbReference type="InterPro" id="IPR000644">
    <property type="entry name" value="CBS_dom"/>
</dbReference>
<dbReference type="SMART" id="SM00116">
    <property type="entry name" value="CBS"/>
    <property type="match status" value="1"/>
</dbReference>
<dbReference type="AlphaFoldDB" id="A0A7S0RZL2"/>
<keyword evidence="1" id="KW-0813">Transport</keyword>